<comment type="caution">
    <text evidence="2">The sequence shown here is derived from an EMBL/GenBank/DDBJ whole genome shotgun (WGS) entry which is preliminary data.</text>
</comment>
<keyword evidence="3" id="KW-1185">Reference proteome</keyword>
<reference evidence="2" key="2">
    <citation type="submission" date="2023-06" db="EMBL/GenBank/DDBJ databases">
        <authorList>
            <person name="Swenson N.G."/>
            <person name="Wegrzyn J.L."/>
            <person name="Mcevoy S.L."/>
        </authorList>
    </citation>
    <scope>NUCLEOTIDE SEQUENCE</scope>
    <source>
        <strain evidence="2">NS2018</strain>
        <tissue evidence="2">Leaf</tissue>
    </source>
</reference>
<feature type="region of interest" description="Disordered" evidence="1">
    <location>
        <begin position="115"/>
        <end position="197"/>
    </location>
</feature>
<reference evidence="2" key="1">
    <citation type="journal article" date="2022" name="Plant J.">
        <title>Strategies of tolerance reflected in two North American maple genomes.</title>
        <authorList>
            <person name="McEvoy S.L."/>
            <person name="Sezen U.U."/>
            <person name="Trouern-Trend A."/>
            <person name="McMahon S.M."/>
            <person name="Schaberg P.G."/>
            <person name="Yang J."/>
            <person name="Wegrzyn J.L."/>
            <person name="Swenson N.G."/>
        </authorList>
    </citation>
    <scope>NUCLEOTIDE SEQUENCE</scope>
    <source>
        <strain evidence="2">NS2018</strain>
    </source>
</reference>
<sequence>MVSAELPRTGGEHLGSVTGQLEVEEDTFEKEMLEEERGGHAEKLEEVVVREENPPKTVKIGSTLAPKHKAVLQKTTPTGRVASDIPPKGVEVSGSVPCLENMNKAETSVYTQLGHAPSLGNVDGHSVSAPASVPDPDSANTPGPKPVGDSIPSIAVGTSGPSTSTAGPKDVHDEPPAVPVGPGETFEYVSLSDFSPT</sequence>
<accession>A0AA39RBH3</accession>
<dbReference type="Proteomes" id="UP001168877">
    <property type="component" value="Unassembled WGS sequence"/>
</dbReference>
<dbReference type="AlphaFoldDB" id="A0AA39RBH3"/>
<organism evidence="2 3">
    <name type="scientific">Acer saccharum</name>
    <name type="common">Sugar maple</name>
    <dbReference type="NCBI Taxonomy" id="4024"/>
    <lineage>
        <taxon>Eukaryota</taxon>
        <taxon>Viridiplantae</taxon>
        <taxon>Streptophyta</taxon>
        <taxon>Embryophyta</taxon>
        <taxon>Tracheophyta</taxon>
        <taxon>Spermatophyta</taxon>
        <taxon>Magnoliopsida</taxon>
        <taxon>eudicotyledons</taxon>
        <taxon>Gunneridae</taxon>
        <taxon>Pentapetalae</taxon>
        <taxon>rosids</taxon>
        <taxon>malvids</taxon>
        <taxon>Sapindales</taxon>
        <taxon>Sapindaceae</taxon>
        <taxon>Hippocastanoideae</taxon>
        <taxon>Acereae</taxon>
        <taxon>Acer</taxon>
    </lineage>
</organism>
<evidence type="ECO:0000313" key="3">
    <source>
        <dbReference type="Proteomes" id="UP001168877"/>
    </source>
</evidence>
<feature type="region of interest" description="Disordered" evidence="1">
    <location>
        <begin position="73"/>
        <end position="94"/>
    </location>
</feature>
<dbReference type="EMBL" id="JAUESC010000388">
    <property type="protein sequence ID" value="KAK0570392.1"/>
    <property type="molecule type" value="Genomic_DNA"/>
</dbReference>
<feature type="region of interest" description="Disordered" evidence="1">
    <location>
        <begin position="1"/>
        <end position="20"/>
    </location>
</feature>
<protein>
    <submittedName>
        <fullName evidence="2">Uncharacterized protein</fullName>
    </submittedName>
</protein>
<evidence type="ECO:0000256" key="1">
    <source>
        <dbReference type="SAM" id="MobiDB-lite"/>
    </source>
</evidence>
<proteinExistence type="predicted"/>
<evidence type="ECO:0000313" key="2">
    <source>
        <dbReference type="EMBL" id="KAK0570392.1"/>
    </source>
</evidence>
<name>A0AA39RBH3_ACESA</name>
<gene>
    <name evidence="2" type="ORF">LWI29_000447</name>
</gene>